<proteinExistence type="inferred from homology"/>
<dbReference type="PANTHER" id="PTHR13026">
    <property type="entry name" value="NNP-1 PROTEIN NOVEL NUCLEAR PROTEIN 1 NOP52"/>
    <property type="match status" value="1"/>
</dbReference>
<keyword evidence="5" id="KW-1133">Transmembrane helix</keyword>
<keyword evidence="4" id="KW-0539">Nucleus</keyword>
<dbReference type="Proteomes" id="UP000267027">
    <property type="component" value="Unassembled WGS sequence"/>
</dbReference>
<evidence type="ECO:0000313" key="7">
    <source>
        <dbReference type="Proteomes" id="UP000267027"/>
    </source>
</evidence>
<evidence type="ECO:0000256" key="2">
    <source>
        <dbReference type="ARBA" id="ARBA00006374"/>
    </source>
</evidence>
<keyword evidence="3" id="KW-0698">rRNA processing</keyword>
<protein>
    <submittedName>
        <fullName evidence="8">Ras-GEF domain-containing protein</fullName>
    </submittedName>
</protein>
<name>A0A0R3PTK3_ANGCS</name>
<dbReference type="InterPro" id="IPR010301">
    <property type="entry name" value="RRP1"/>
</dbReference>
<evidence type="ECO:0000313" key="6">
    <source>
        <dbReference type="EMBL" id="VDM60709.1"/>
    </source>
</evidence>
<reference evidence="6 7" key="2">
    <citation type="submission" date="2018-11" db="EMBL/GenBank/DDBJ databases">
        <authorList>
            <consortium name="Pathogen Informatics"/>
        </authorList>
    </citation>
    <scope>NUCLEOTIDE SEQUENCE [LARGE SCALE GENOMIC DNA]</scope>
    <source>
        <strain evidence="6 7">Costa Rica</strain>
    </source>
</reference>
<sequence>MDVDLSSVEMVFAQKLACGEPVTRQRAFRVLQDWIKEKSSVKPFTEADMLRLCKGLHYVMWMQDKMLLQEELADRIGQLLSVFSSEDERVLFILCTFKSLGKEWNHIDRWRMDKFLMLMRRILRVLFTHLSTIKWKKSIRDAYWNAFNQTTISAVMFLYAFVFHFASLILDEMDNIGGITKKQITACLKPFADLLGKRSISDYLFNSIATEIFATILHQKSEELASKTEAGADTHNESTTGIQFDYCAIAQLLFNIGKKPGTISKRRRKLYNLVKKFHVAAKGGDPYHFKPPVPRFVLTRKDYEEAEMKLMEMHEETVQERKRMKLEKLVVSSAWLSSR</sequence>
<evidence type="ECO:0000256" key="4">
    <source>
        <dbReference type="ARBA" id="ARBA00023242"/>
    </source>
</evidence>
<gene>
    <name evidence="6" type="ORF">ACOC_LOCUS9124</name>
</gene>
<keyword evidence="5" id="KW-0472">Membrane</keyword>
<dbReference type="OMA" id="MEMHEET"/>
<evidence type="ECO:0000256" key="5">
    <source>
        <dbReference type="SAM" id="Phobius"/>
    </source>
</evidence>
<dbReference type="PANTHER" id="PTHR13026:SF0">
    <property type="entry name" value="RIBOSOMAL RNA PROCESSING 1B"/>
    <property type="match status" value="1"/>
</dbReference>
<organism evidence="8">
    <name type="scientific">Angiostrongylus costaricensis</name>
    <name type="common">Nematode worm</name>
    <dbReference type="NCBI Taxonomy" id="334426"/>
    <lineage>
        <taxon>Eukaryota</taxon>
        <taxon>Metazoa</taxon>
        <taxon>Ecdysozoa</taxon>
        <taxon>Nematoda</taxon>
        <taxon>Chromadorea</taxon>
        <taxon>Rhabditida</taxon>
        <taxon>Rhabditina</taxon>
        <taxon>Rhabditomorpha</taxon>
        <taxon>Strongyloidea</taxon>
        <taxon>Metastrongylidae</taxon>
        <taxon>Angiostrongylus</taxon>
    </lineage>
</organism>
<keyword evidence="7" id="KW-1185">Reference proteome</keyword>
<evidence type="ECO:0000256" key="3">
    <source>
        <dbReference type="ARBA" id="ARBA00022552"/>
    </source>
</evidence>
<reference evidence="8" key="1">
    <citation type="submission" date="2017-02" db="UniProtKB">
        <authorList>
            <consortium name="WormBaseParasite"/>
        </authorList>
    </citation>
    <scope>IDENTIFICATION</scope>
</reference>
<keyword evidence="5" id="KW-0812">Transmembrane</keyword>
<dbReference type="STRING" id="334426.A0A0R3PTK3"/>
<dbReference type="GO" id="GO:0006364">
    <property type="term" value="P:rRNA processing"/>
    <property type="evidence" value="ECO:0007669"/>
    <property type="project" value="UniProtKB-KW"/>
</dbReference>
<evidence type="ECO:0000256" key="1">
    <source>
        <dbReference type="ARBA" id="ARBA00004123"/>
    </source>
</evidence>
<dbReference type="AlphaFoldDB" id="A0A0R3PTK3"/>
<dbReference type="GO" id="GO:0030688">
    <property type="term" value="C:preribosome, small subunit precursor"/>
    <property type="evidence" value="ECO:0007669"/>
    <property type="project" value="InterPro"/>
</dbReference>
<dbReference type="Pfam" id="PF05997">
    <property type="entry name" value="Nop52"/>
    <property type="match status" value="1"/>
</dbReference>
<comment type="subcellular location">
    <subcellularLocation>
        <location evidence="1">Nucleus</location>
    </subcellularLocation>
</comment>
<comment type="similarity">
    <text evidence="2">Belongs to the RRP1 family.</text>
</comment>
<dbReference type="WBParaSite" id="ACOC_0000912301-mRNA-1">
    <property type="protein sequence ID" value="ACOC_0000912301-mRNA-1"/>
    <property type="gene ID" value="ACOC_0000912301"/>
</dbReference>
<dbReference type="OrthoDB" id="2019504at2759"/>
<feature type="transmembrane region" description="Helical" evidence="5">
    <location>
        <begin position="152"/>
        <end position="170"/>
    </location>
</feature>
<evidence type="ECO:0000313" key="8">
    <source>
        <dbReference type="WBParaSite" id="ACOC_0000912301-mRNA-1"/>
    </source>
</evidence>
<dbReference type="GO" id="GO:0005634">
    <property type="term" value="C:nucleus"/>
    <property type="evidence" value="ECO:0007669"/>
    <property type="project" value="UniProtKB-SubCell"/>
</dbReference>
<accession>A0A0R3PTK3</accession>
<dbReference type="EMBL" id="UYYA01004251">
    <property type="protein sequence ID" value="VDM60709.1"/>
    <property type="molecule type" value="Genomic_DNA"/>
</dbReference>